<dbReference type="Proteomes" id="UP000494365">
    <property type="component" value="Unassembled WGS sequence"/>
</dbReference>
<protein>
    <submittedName>
        <fullName evidence="6">Tyrosine recombinase XerC</fullName>
    </submittedName>
</protein>
<dbReference type="InterPro" id="IPR011010">
    <property type="entry name" value="DNA_brk_join_enz"/>
</dbReference>
<dbReference type="InterPro" id="IPR002104">
    <property type="entry name" value="Integrase_catalytic"/>
</dbReference>
<proteinExistence type="inferred from homology"/>
<reference evidence="6 7" key="1">
    <citation type="submission" date="2020-04" db="EMBL/GenBank/DDBJ databases">
        <authorList>
            <person name="De Canck E."/>
        </authorList>
    </citation>
    <scope>NUCLEOTIDE SEQUENCE [LARGE SCALE GENOMIC DNA]</scope>
    <source>
        <strain evidence="6 7">LMG 28614</strain>
    </source>
</reference>
<dbReference type="GO" id="GO:0003677">
    <property type="term" value="F:DNA binding"/>
    <property type="evidence" value="ECO:0007669"/>
    <property type="project" value="UniProtKB-KW"/>
</dbReference>
<dbReference type="GO" id="GO:0015074">
    <property type="term" value="P:DNA integration"/>
    <property type="evidence" value="ECO:0007669"/>
    <property type="project" value="UniProtKB-KW"/>
</dbReference>
<evidence type="ECO:0000313" key="7">
    <source>
        <dbReference type="Proteomes" id="UP000494365"/>
    </source>
</evidence>
<feature type="domain" description="Tyr recombinase" evidence="5">
    <location>
        <begin position="1"/>
        <end position="165"/>
    </location>
</feature>
<dbReference type="CDD" id="cd00397">
    <property type="entry name" value="DNA_BRE_C"/>
    <property type="match status" value="1"/>
</dbReference>
<dbReference type="InterPro" id="IPR013762">
    <property type="entry name" value="Integrase-like_cat_sf"/>
</dbReference>
<organism evidence="6 7">
    <name type="scientific">Paraburkholderia ultramafica</name>
    <dbReference type="NCBI Taxonomy" id="1544867"/>
    <lineage>
        <taxon>Bacteria</taxon>
        <taxon>Pseudomonadati</taxon>
        <taxon>Pseudomonadota</taxon>
        <taxon>Betaproteobacteria</taxon>
        <taxon>Burkholderiales</taxon>
        <taxon>Burkholderiaceae</taxon>
        <taxon>Paraburkholderia</taxon>
    </lineage>
</organism>
<keyword evidence="3" id="KW-0238">DNA-binding</keyword>
<dbReference type="AlphaFoldDB" id="A0A6S7ATB3"/>
<dbReference type="InterPro" id="IPR050090">
    <property type="entry name" value="Tyrosine_recombinase_XerCD"/>
</dbReference>
<accession>A0A6S7ATB3</accession>
<sequence length="176" mass="19363">MRLAELVWNEDLALPHVDVDEARQWTLHVLGKGQRLRAIPLPGVCLLALRAYRRAVGLPADPPADERLPLIHSERGRALGPSGLYDEVRALFALAASRVPVDDRAMRAALDRASTHWLRHGYARTLVVDHGVPLPVAQALLGHASVQTTAAYARTGQAETRAFVEESFPDRTERSS</sequence>
<dbReference type="SUPFAM" id="SSF56349">
    <property type="entry name" value="DNA breaking-rejoining enzymes"/>
    <property type="match status" value="1"/>
</dbReference>
<dbReference type="Gene3D" id="1.10.443.10">
    <property type="entry name" value="Intergrase catalytic core"/>
    <property type="match status" value="1"/>
</dbReference>
<evidence type="ECO:0000259" key="5">
    <source>
        <dbReference type="PROSITE" id="PS51898"/>
    </source>
</evidence>
<dbReference type="GO" id="GO:0006310">
    <property type="term" value="P:DNA recombination"/>
    <property type="evidence" value="ECO:0007669"/>
    <property type="project" value="UniProtKB-KW"/>
</dbReference>
<evidence type="ECO:0000313" key="6">
    <source>
        <dbReference type="EMBL" id="CAB3776405.1"/>
    </source>
</evidence>
<name>A0A6S7ATB3_9BURK</name>
<dbReference type="PANTHER" id="PTHR30349:SF41">
    <property type="entry name" value="INTEGRASE_RECOMBINASE PROTEIN MJ0367-RELATED"/>
    <property type="match status" value="1"/>
</dbReference>
<keyword evidence="4" id="KW-0233">DNA recombination</keyword>
<evidence type="ECO:0000256" key="2">
    <source>
        <dbReference type="ARBA" id="ARBA00022908"/>
    </source>
</evidence>
<evidence type="ECO:0000256" key="3">
    <source>
        <dbReference type="ARBA" id="ARBA00023125"/>
    </source>
</evidence>
<dbReference type="Pfam" id="PF00589">
    <property type="entry name" value="Phage_integrase"/>
    <property type="match status" value="1"/>
</dbReference>
<dbReference type="PROSITE" id="PS51898">
    <property type="entry name" value="TYR_RECOMBINASE"/>
    <property type="match status" value="1"/>
</dbReference>
<dbReference type="PANTHER" id="PTHR30349">
    <property type="entry name" value="PHAGE INTEGRASE-RELATED"/>
    <property type="match status" value="1"/>
</dbReference>
<keyword evidence="2" id="KW-0229">DNA integration</keyword>
<gene>
    <name evidence="6" type="primary">xerC_1</name>
    <name evidence="6" type="ORF">LMG28614_00208</name>
</gene>
<dbReference type="EMBL" id="CADIKK010000001">
    <property type="protein sequence ID" value="CAB3776405.1"/>
    <property type="molecule type" value="Genomic_DNA"/>
</dbReference>
<dbReference type="RefSeq" id="WP_343056358.1">
    <property type="nucleotide sequence ID" value="NZ_CADIKK010000001.1"/>
</dbReference>
<keyword evidence="7" id="KW-1185">Reference proteome</keyword>
<evidence type="ECO:0000256" key="1">
    <source>
        <dbReference type="ARBA" id="ARBA00008857"/>
    </source>
</evidence>
<evidence type="ECO:0000256" key="4">
    <source>
        <dbReference type="ARBA" id="ARBA00023172"/>
    </source>
</evidence>
<comment type="similarity">
    <text evidence="1">Belongs to the 'phage' integrase family.</text>
</comment>